<reference evidence="3" key="1">
    <citation type="journal article" date="2019" name="Int. J. Syst. Evol. Microbiol.">
        <title>The Global Catalogue of Microorganisms (GCM) 10K type strain sequencing project: providing services to taxonomists for standard genome sequencing and annotation.</title>
        <authorList>
            <consortium name="The Broad Institute Genomics Platform"/>
            <consortium name="The Broad Institute Genome Sequencing Center for Infectious Disease"/>
            <person name="Wu L."/>
            <person name="Ma J."/>
        </authorList>
    </citation>
    <scope>NUCLEOTIDE SEQUENCE [LARGE SCALE GENOMIC DNA]</scope>
    <source>
        <strain evidence="3">CCUG 60023</strain>
    </source>
</reference>
<accession>A0ABW3FIE1</accession>
<keyword evidence="1" id="KW-1133">Transmembrane helix</keyword>
<organism evidence="2 3">
    <name type="scientific">Pseudahrensia aquimaris</name>
    <dbReference type="NCBI Taxonomy" id="744461"/>
    <lineage>
        <taxon>Bacteria</taxon>
        <taxon>Pseudomonadati</taxon>
        <taxon>Pseudomonadota</taxon>
        <taxon>Alphaproteobacteria</taxon>
        <taxon>Hyphomicrobiales</taxon>
        <taxon>Ahrensiaceae</taxon>
        <taxon>Pseudahrensia</taxon>
    </lineage>
</organism>
<keyword evidence="1" id="KW-0472">Membrane</keyword>
<dbReference type="Proteomes" id="UP001597101">
    <property type="component" value="Unassembled WGS sequence"/>
</dbReference>
<dbReference type="EMBL" id="JBHTJV010000010">
    <property type="protein sequence ID" value="MFD0917253.1"/>
    <property type="molecule type" value="Genomic_DNA"/>
</dbReference>
<gene>
    <name evidence="2" type="ORF">ACFQ14_12605</name>
</gene>
<feature type="transmembrane region" description="Helical" evidence="1">
    <location>
        <begin position="12"/>
        <end position="36"/>
    </location>
</feature>
<proteinExistence type="predicted"/>
<name>A0ABW3FIE1_9HYPH</name>
<comment type="caution">
    <text evidence="2">The sequence shown here is derived from an EMBL/GenBank/DDBJ whole genome shotgun (WGS) entry which is preliminary data.</text>
</comment>
<keyword evidence="1" id="KW-0812">Transmembrane</keyword>
<protein>
    <submittedName>
        <fullName evidence="2">Uncharacterized protein</fullName>
    </submittedName>
</protein>
<sequence length="106" mass="11446">MRLFQSSIGNGTSSVIGINAKLLYAALLAIAAYYIWPPSAEWWGFGFISVCFALSALGLLVDAIKSAVKLYGRERVIADITDGAKQPQSSRLASEADLDRIEALHD</sequence>
<dbReference type="RefSeq" id="WP_377213111.1">
    <property type="nucleotide sequence ID" value="NZ_JBHTJV010000010.1"/>
</dbReference>
<evidence type="ECO:0000313" key="3">
    <source>
        <dbReference type="Proteomes" id="UP001597101"/>
    </source>
</evidence>
<keyword evidence="3" id="KW-1185">Reference proteome</keyword>
<evidence type="ECO:0000313" key="2">
    <source>
        <dbReference type="EMBL" id="MFD0917253.1"/>
    </source>
</evidence>
<evidence type="ECO:0000256" key="1">
    <source>
        <dbReference type="SAM" id="Phobius"/>
    </source>
</evidence>
<feature type="transmembrane region" description="Helical" evidence="1">
    <location>
        <begin position="42"/>
        <end position="64"/>
    </location>
</feature>